<keyword evidence="2" id="KW-1185">Reference proteome</keyword>
<evidence type="ECO:0000313" key="2">
    <source>
        <dbReference type="Proteomes" id="UP001151516"/>
    </source>
</evidence>
<accession>A0A9W8GL68</accession>
<reference evidence="1" key="1">
    <citation type="submission" date="2022-07" db="EMBL/GenBank/DDBJ databases">
        <title>Phylogenomic reconstructions and comparative analyses of Kickxellomycotina fungi.</title>
        <authorList>
            <person name="Reynolds N.K."/>
            <person name="Stajich J.E."/>
            <person name="Barry K."/>
            <person name="Grigoriev I.V."/>
            <person name="Crous P."/>
            <person name="Smith M.E."/>
        </authorList>
    </citation>
    <scope>NUCLEOTIDE SEQUENCE</scope>
    <source>
        <strain evidence="1">CBS 109367</strain>
    </source>
</reference>
<sequence length="131" mass="13956">MAYSSVPQEIQFQLRDDAQGLTHPAASASYVFADDPLPLGSDDGKVTVVVDMSANGANPVGVHSLSTSFMAAGYEWTQPTDASEGSAKLTVHGIALERNPLKVSTLQSNTSADKRAIFANVQQDAYRLSQR</sequence>
<dbReference type="AlphaFoldDB" id="A0A9W8GL68"/>
<evidence type="ECO:0000313" key="1">
    <source>
        <dbReference type="EMBL" id="KAJ2686743.1"/>
    </source>
</evidence>
<proteinExistence type="predicted"/>
<gene>
    <name evidence="1" type="ORF">IWW39_003440</name>
</gene>
<name>A0A9W8GL68_9FUNG</name>
<dbReference type="OrthoDB" id="5542435at2759"/>
<dbReference type="Proteomes" id="UP001151516">
    <property type="component" value="Unassembled WGS sequence"/>
</dbReference>
<protein>
    <submittedName>
        <fullName evidence="1">Uncharacterized protein</fullName>
    </submittedName>
</protein>
<comment type="caution">
    <text evidence="1">The sequence shown here is derived from an EMBL/GenBank/DDBJ whole genome shotgun (WGS) entry which is preliminary data.</text>
</comment>
<dbReference type="EMBL" id="JANBTX010000096">
    <property type="protein sequence ID" value="KAJ2686743.1"/>
    <property type="molecule type" value="Genomic_DNA"/>
</dbReference>
<organism evidence="1 2">
    <name type="scientific">Coemansia spiralis</name>
    <dbReference type="NCBI Taxonomy" id="417178"/>
    <lineage>
        <taxon>Eukaryota</taxon>
        <taxon>Fungi</taxon>
        <taxon>Fungi incertae sedis</taxon>
        <taxon>Zoopagomycota</taxon>
        <taxon>Kickxellomycotina</taxon>
        <taxon>Kickxellomycetes</taxon>
        <taxon>Kickxellales</taxon>
        <taxon>Kickxellaceae</taxon>
        <taxon>Coemansia</taxon>
    </lineage>
</organism>